<dbReference type="eggNOG" id="COG3677">
    <property type="taxonomic scope" value="Bacteria"/>
</dbReference>
<dbReference type="GO" id="GO:0006310">
    <property type="term" value="P:DNA recombination"/>
    <property type="evidence" value="ECO:0007669"/>
    <property type="project" value="UniProtKB-KW"/>
</dbReference>
<dbReference type="InterPro" id="IPR002104">
    <property type="entry name" value="Integrase_catalytic"/>
</dbReference>
<dbReference type="OrthoDB" id="568347at2"/>
<dbReference type="Pfam" id="PF00589">
    <property type="entry name" value="Phage_integrase"/>
    <property type="match status" value="1"/>
</dbReference>
<dbReference type="RefSeq" id="WP_008274515.1">
    <property type="nucleotide sequence ID" value="NZ_AAXW01000007.1"/>
</dbReference>
<evidence type="ECO:0000313" key="4">
    <source>
        <dbReference type="Proteomes" id="UP000003781"/>
    </source>
</evidence>
<dbReference type="PROSITE" id="PS51898">
    <property type="entry name" value="TYR_RECOMBINASE"/>
    <property type="match status" value="1"/>
</dbReference>
<keyword evidence="1" id="KW-0233">DNA recombination</keyword>
<evidence type="ECO:0000313" key="3">
    <source>
        <dbReference type="EMBL" id="EAZ92302.1"/>
    </source>
</evidence>
<proteinExistence type="predicted"/>
<dbReference type="SUPFAM" id="SSF56349">
    <property type="entry name" value="DNA breaking-rejoining enzymes"/>
    <property type="match status" value="1"/>
</dbReference>
<dbReference type="Proteomes" id="UP000003781">
    <property type="component" value="Unassembled WGS sequence"/>
</dbReference>
<sequence>MSKINWEKDYQREFICPHCKNSKLRLHGSNQKKKRLFKCFCCFKKFSESIDINLQSMTDVDTHTIWYVGYKVPHFICPKCQEEEMSYFTITQGKKQFRCKSCGHLCFDSIDLTQSNLSRYGQQNSIVQPFRFEDNKWDLRAINPCCTTKNSRFIVNFQSIKLECFRTLVKQYAYHLCKLNKPSGTVDKHIMGLRAFSRYLNNKNLTFNDINRSVILDFLSSQKTGCDGLRNRLWTLRDFFRVGNVHGWFTINQDIIRDEDYPKVIKGNPDPISDVVREQIEANLHKLPEPIARMWFVAFFTAMRPNELALLKKDCLIQEGQHWKLVWKRKKTNDYHEIPVTRTIAKVIQEQIEYINSLWGADWKYLFCHYHNLSQSDINHPKLKPVKKVIPQHGTPLQKAIVCLINNLNIRDENGELASFSTKLVRPTRLTQLFNQGHDLAVVSVWAGHQRLATTSTYYTQVSCELIEKEAGHIQQALFNADGQPLYYESMPKSFWENPVSHQLELSGNHINTPIYGYCGLDLDQRCDKFRACYTCQSFVAVPEKLPQYLKVRDELRNKEAKALTSGQDVLVEQFSRQADQLDKIIASLQEAA</sequence>
<accession>A3IMD3</accession>
<dbReference type="AlphaFoldDB" id="A3IMD3"/>
<feature type="domain" description="Tyr recombinase" evidence="2">
    <location>
        <begin position="267"/>
        <end position="472"/>
    </location>
</feature>
<evidence type="ECO:0000259" key="2">
    <source>
        <dbReference type="PROSITE" id="PS51898"/>
    </source>
</evidence>
<dbReference type="CDD" id="cd00397">
    <property type="entry name" value="DNA_BRE_C"/>
    <property type="match status" value="1"/>
</dbReference>
<reference evidence="3 4" key="1">
    <citation type="submission" date="2007-03" db="EMBL/GenBank/DDBJ databases">
        <authorList>
            <person name="Stal L."/>
            <person name="Ferriera S."/>
            <person name="Johnson J."/>
            <person name="Kravitz S."/>
            <person name="Beeson K."/>
            <person name="Sutton G."/>
            <person name="Rogers Y.-H."/>
            <person name="Friedman R."/>
            <person name="Frazier M."/>
            <person name="Venter J.C."/>
        </authorList>
    </citation>
    <scope>NUCLEOTIDE SEQUENCE [LARGE SCALE GENOMIC DNA]</scope>
    <source>
        <strain evidence="3 4">CCY0110</strain>
    </source>
</reference>
<protein>
    <submittedName>
        <fullName evidence="3">Tn554, transposase B</fullName>
    </submittedName>
</protein>
<dbReference type="EMBL" id="AAXW01000007">
    <property type="protein sequence ID" value="EAZ92302.1"/>
    <property type="molecule type" value="Genomic_DNA"/>
</dbReference>
<dbReference type="Gene3D" id="1.10.443.10">
    <property type="entry name" value="Intergrase catalytic core"/>
    <property type="match status" value="1"/>
</dbReference>
<keyword evidence="4" id="KW-1185">Reference proteome</keyword>
<name>A3IMD3_9CHRO</name>
<dbReference type="GO" id="GO:0003677">
    <property type="term" value="F:DNA binding"/>
    <property type="evidence" value="ECO:0007669"/>
    <property type="project" value="InterPro"/>
</dbReference>
<comment type="caution">
    <text evidence="3">The sequence shown here is derived from an EMBL/GenBank/DDBJ whole genome shotgun (WGS) entry which is preliminary data.</text>
</comment>
<organism evidence="3 4">
    <name type="scientific">Crocosphaera chwakensis CCY0110</name>
    <dbReference type="NCBI Taxonomy" id="391612"/>
    <lineage>
        <taxon>Bacteria</taxon>
        <taxon>Bacillati</taxon>
        <taxon>Cyanobacteriota</taxon>
        <taxon>Cyanophyceae</taxon>
        <taxon>Oscillatoriophycideae</taxon>
        <taxon>Chroococcales</taxon>
        <taxon>Aphanothecaceae</taxon>
        <taxon>Crocosphaera</taxon>
        <taxon>Crocosphaera chwakensis</taxon>
    </lineage>
</organism>
<evidence type="ECO:0000256" key="1">
    <source>
        <dbReference type="ARBA" id="ARBA00023172"/>
    </source>
</evidence>
<dbReference type="eggNOG" id="COG4974">
    <property type="taxonomic scope" value="Bacteria"/>
</dbReference>
<dbReference type="InterPro" id="IPR013762">
    <property type="entry name" value="Integrase-like_cat_sf"/>
</dbReference>
<dbReference type="InterPro" id="IPR011010">
    <property type="entry name" value="DNA_brk_join_enz"/>
</dbReference>
<gene>
    <name evidence="3" type="ORF">CY0110_28124</name>
</gene>
<dbReference type="GO" id="GO:0015074">
    <property type="term" value="P:DNA integration"/>
    <property type="evidence" value="ECO:0007669"/>
    <property type="project" value="InterPro"/>
</dbReference>